<organism evidence="2 3">
    <name type="scientific">Haloferula chungangensis</name>
    <dbReference type="NCBI Taxonomy" id="1048331"/>
    <lineage>
        <taxon>Bacteria</taxon>
        <taxon>Pseudomonadati</taxon>
        <taxon>Verrucomicrobiota</taxon>
        <taxon>Verrucomicrobiia</taxon>
        <taxon>Verrucomicrobiales</taxon>
        <taxon>Verrucomicrobiaceae</taxon>
        <taxon>Haloferula</taxon>
    </lineage>
</organism>
<keyword evidence="3" id="KW-1185">Reference proteome</keyword>
<name>A0ABW2L4B2_9BACT</name>
<dbReference type="RefSeq" id="WP_379709962.1">
    <property type="nucleotide sequence ID" value="NZ_JBHTBS010000002.1"/>
</dbReference>
<comment type="caution">
    <text evidence="2">The sequence shown here is derived from an EMBL/GenBank/DDBJ whole genome shotgun (WGS) entry which is preliminary data.</text>
</comment>
<gene>
    <name evidence="2" type="ORF">ACFQY0_05265</name>
</gene>
<dbReference type="Proteomes" id="UP001596472">
    <property type="component" value="Unassembled WGS sequence"/>
</dbReference>
<evidence type="ECO:0000256" key="1">
    <source>
        <dbReference type="SAM" id="MobiDB-lite"/>
    </source>
</evidence>
<evidence type="ECO:0008006" key="4">
    <source>
        <dbReference type="Google" id="ProtNLM"/>
    </source>
</evidence>
<proteinExistence type="predicted"/>
<dbReference type="EMBL" id="JBHTBS010000002">
    <property type="protein sequence ID" value="MFC7336579.1"/>
    <property type="molecule type" value="Genomic_DNA"/>
</dbReference>
<evidence type="ECO:0000313" key="2">
    <source>
        <dbReference type="EMBL" id="MFC7336579.1"/>
    </source>
</evidence>
<reference evidence="3" key="1">
    <citation type="journal article" date="2019" name="Int. J. Syst. Evol. Microbiol.">
        <title>The Global Catalogue of Microorganisms (GCM) 10K type strain sequencing project: providing services to taxonomists for standard genome sequencing and annotation.</title>
        <authorList>
            <consortium name="The Broad Institute Genomics Platform"/>
            <consortium name="The Broad Institute Genome Sequencing Center for Infectious Disease"/>
            <person name="Wu L."/>
            <person name="Ma J."/>
        </authorList>
    </citation>
    <scope>NUCLEOTIDE SEQUENCE [LARGE SCALE GENOMIC DNA]</scope>
    <source>
        <strain evidence="3">CGMCC 4.1467</strain>
    </source>
</reference>
<sequence length="211" mass="22826">MPEVSKLSRARSGDDGRGPLRRKITSRSEVGALQNELERTKNELDVLSRPLNENDVLSAAVNAVVAQGESLVTGGYKLADGRYELTFITPKGVDRSGQSPGTDQIVIEARSMVVDDAFVELSGLETMATNARNTLQHAEAWSGDDVFQTFKSASESEGVDMSSTPTVVSRPNEPFKVEVMDAEGKGYLLTGEADFLPDGSFAVKARAERRE</sequence>
<protein>
    <recommendedName>
        <fullName evidence="4">Halobacterial output domain-containing protein</fullName>
    </recommendedName>
</protein>
<evidence type="ECO:0000313" key="3">
    <source>
        <dbReference type="Proteomes" id="UP001596472"/>
    </source>
</evidence>
<feature type="region of interest" description="Disordered" evidence="1">
    <location>
        <begin position="1"/>
        <end position="31"/>
    </location>
</feature>
<accession>A0ABW2L4B2</accession>